<dbReference type="STRING" id="6248.A0A0K0E7G6"/>
<evidence type="ECO:0000256" key="5">
    <source>
        <dbReference type="ARBA" id="ARBA00023049"/>
    </source>
</evidence>
<dbReference type="PANTHER" id="PTHR10120">
    <property type="entry name" value="CAAX PRENYL PROTEASE 1"/>
    <property type="match status" value="1"/>
</dbReference>
<feature type="transmembrane region" description="Helical" evidence="9">
    <location>
        <begin position="6"/>
        <end position="25"/>
    </location>
</feature>
<feature type="region of interest" description="Disordered" evidence="10">
    <location>
        <begin position="287"/>
        <end position="308"/>
    </location>
</feature>
<organism evidence="14">
    <name type="scientific">Strongyloides stercoralis</name>
    <name type="common">Threadworm</name>
    <dbReference type="NCBI Taxonomy" id="6248"/>
    <lineage>
        <taxon>Eukaryota</taxon>
        <taxon>Metazoa</taxon>
        <taxon>Ecdysozoa</taxon>
        <taxon>Nematoda</taxon>
        <taxon>Chromadorea</taxon>
        <taxon>Rhabditida</taxon>
        <taxon>Tylenchina</taxon>
        <taxon>Panagrolaimomorpha</taxon>
        <taxon>Strongyloidoidea</taxon>
        <taxon>Strongyloididae</taxon>
        <taxon>Strongyloides</taxon>
    </lineage>
</organism>
<evidence type="ECO:0000256" key="8">
    <source>
        <dbReference type="PIRSR" id="PIRSR627057-2"/>
    </source>
</evidence>
<keyword evidence="1 9" id="KW-0645">Protease</keyword>
<keyword evidence="5 9" id="KW-0482">Metalloprotease</keyword>
<comment type="function">
    <text evidence="9">Proteolytically removes the C-terminal three residues of farnesylated proteins.</text>
</comment>
<keyword evidence="3 9" id="KW-0378">Hydrolase</keyword>
<feature type="transmembrane region" description="Helical" evidence="9">
    <location>
        <begin position="108"/>
        <end position="133"/>
    </location>
</feature>
<keyword evidence="13" id="KW-1185">Reference proteome</keyword>
<dbReference type="CDD" id="cd07343">
    <property type="entry name" value="M48A_Zmpste24p_like"/>
    <property type="match status" value="1"/>
</dbReference>
<feature type="active site" description="Proton donor" evidence="7">
    <location>
        <position position="404"/>
    </location>
</feature>
<feature type="binding site" evidence="8">
    <location>
        <position position="321"/>
    </location>
    <ligand>
        <name>Zn(2+)</name>
        <dbReference type="ChEBI" id="CHEBI:29105"/>
        <note>catalytic</note>
    </ligand>
</feature>
<comment type="cofactor">
    <cofactor evidence="8 9">
        <name>Zn(2+)</name>
        <dbReference type="ChEBI" id="CHEBI:29105"/>
    </cofactor>
    <text evidence="8 9">Binds 1 zinc ion per subunit.</text>
</comment>
<feature type="domain" description="Peptidase M48" evidence="11">
    <location>
        <begin position="310"/>
        <end position="455"/>
    </location>
</feature>
<proteinExistence type="inferred from homology"/>
<dbReference type="Proteomes" id="UP000035681">
    <property type="component" value="Unplaced"/>
</dbReference>
<feature type="transmembrane region" description="Helical" evidence="9">
    <location>
        <begin position="332"/>
        <end position="353"/>
    </location>
</feature>
<dbReference type="GO" id="GO:0046872">
    <property type="term" value="F:metal ion binding"/>
    <property type="evidence" value="ECO:0007669"/>
    <property type="project" value="UniProtKB-UniRule"/>
</dbReference>
<keyword evidence="9" id="KW-0472">Membrane</keyword>
<evidence type="ECO:0000313" key="14">
    <source>
        <dbReference type="WBParaSite" id="SSTP_0000544300.1"/>
    </source>
</evidence>
<dbReference type="GO" id="GO:0005789">
    <property type="term" value="C:endoplasmic reticulum membrane"/>
    <property type="evidence" value="ECO:0007669"/>
    <property type="project" value="UniProtKB-SubCell"/>
</dbReference>
<dbReference type="WBParaSite" id="SSTP_0000544300.1">
    <property type="protein sequence ID" value="SSTP_0000544300.1"/>
    <property type="gene ID" value="SSTP_0000544300"/>
</dbReference>
<feature type="transmembrane region" description="Helical" evidence="9">
    <location>
        <begin position="179"/>
        <end position="199"/>
    </location>
</feature>
<dbReference type="Pfam" id="PF16491">
    <property type="entry name" value="Peptidase_M48_N"/>
    <property type="match status" value="1"/>
</dbReference>
<feature type="active site" evidence="7">
    <location>
        <position position="322"/>
    </location>
</feature>
<dbReference type="InterPro" id="IPR001915">
    <property type="entry name" value="Peptidase_M48"/>
</dbReference>
<evidence type="ECO:0000256" key="3">
    <source>
        <dbReference type="ARBA" id="ARBA00022801"/>
    </source>
</evidence>
<sequence length="465" mass="54444">MSQKLFYGIFAFQWLTYLWETYLLWRQYRIHLLTEKRPKNAEKIMEEAEYDKARLYKLDKHRFEFVQSMFTHVFNCLILWYEILPLMWSFSESIDKKIGLTGEMSQSLTFQIINTLLTFVTGIPFSYYDTFIIEQKHGFNKQTLSFFIKDKIKSLIVGLVIMTPVIGAVIWIVENSGEYLFVYAWIFVSIVVFLLLTIYPEFIAPLFDKYTPLPDGELKTKIENLAKSVNYPLTKLYVVQGSKRSSHSNAYMYGFWKNKRIVLFDTLLSAEENEKLKAVLAEEKNDKDATTTTDEGEALKDSEERKSKGMTNDEVVAVLGHELGHWALMHTVVSLIVIEINLFFLFFVFAYFYRWKAIYDAFGFSTQPTIIGLIVVFQFITAPYNELVEFLMTWYTRKMEFQADEYSFNLGYGDLLCSSLIKLGKDNLSLPVNDPLYASFHHSHPSIIHRIERINLLKDKQKKSN</sequence>
<evidence type="ECO:0000256" key="6">
    <source>
        <dbReference type="ARBA" id="ARBA00044456"/>
    </source>
</evidence>
<evidence type="ECO:0000313" key="13">
    <source>
        <dbReference type="Proteomes" id="UP000035681"/>
    </source>
</evidence>
<dbReference type="EC" id="3.4.24.84" evidence="9"/>
<dbReference type="GO" id="GO:0071586">
    <property type="term" value="P:CAAX-box protein processing"/>
    <property type="evidence" value="ECO:0007669"/>
    <property type="project" value="UniProtKB-UniRule"/>
</dbReference>
<feature type="transmembrane region" description="Helical" evidence="9">
    <location>
        <begin position="69"/>
        <end position="88"/>
    </location>
</feature>
<comment type="catalytic activity">
    <reaction evidence="6 9">
        <text>Hydrolyzes the peptide bond -P2-(S-farnesyl or geranylgeranyl)C-P1'-P2'-P3'-COOH where P1' and P2' are amino acids with aliphatic side chains and P3' is any C-terminal residue.</text>
        <dbReference type="EC" id="3.4.24.84"/>
    </reaction>
</comment>
<dbReference type="InterPro" id="IPR027057">
    <property type="entry name" value="CAXX_Prtase_1"/>
</dbReference>
<feature type="domain" description="Peptidase M48" evidence="11">
    <location>
        <begin position="213"/>
        <end position="283"/>
    </location>
</feature>
<dbReference type="Pfam" id="PF01435">
    <property type="entry name" value="Peptidase_M48"/>
    <property type="match status" value="2"/>
</dbReference>
<comment type="similarity">
    <text evidence="9">Belongs to the peptidase M48A family.</text>
</comment>
<dbReference type="AlphaFoldDB" id="A0A0K0E7G6"/>
<name>A0A0K0E7G6_STRER</name>
<dbReference type="Gene3D" id="3.30.2010.10">
    <property type="entry name" value="Metalloproteases ('zincins'), catalytic domain"/>
    <property type="match status" value="1"/>
</dbReference>
<accession>A0A0K0E7G6</accession>
<keyword evidence="9" id="KW-0812">Transmembrane</keyword>
<feature type="binding site" evidence="8">
    <location>
        <position position="325"/>
    </location>
    <ligand>
        <name>Zn(2+)</name>
        <dbReference type="ChEBI" id="CHEBI:29105"/>
        <note>catalytic</note>
    </ligand>
</feature>
<comment type="subcellular location">
    <subcellularLocation>
        <location evidence="9">Endoplasmic reticulum membrane</location>
        <topology evidence="9">Multi-pass membrane protein</topology>
    </subcellularLocation>
</comment>
<feature type="transmembrane region" description="Helical" evidence="9">
    <location>
        <begin position="154"/>
        <end position="173"/>
    </location>
</feature>
<evidence type="ECO:0000256" key="4">
    <source>
        <dbReference type="ARBA" id="ARBA00022833"/>
    </source>
</evidence>
<reference evidence="14" key="1">
    <citation type="submission" date="2015-08" db="UniProtKB">
        <authorList>
            <consortium name="WormBaseParasite"/>
        </authorList>
    </citation>
    <scope>IDENTIFICATION</scope>
</reference>
<protein>
    <recommendedName>
        <fullName evidence="9">CAAX prenyl protease</fullName>
        <ecNumber evidence="9">3.4.24.84</ecNumber>
    </recommendedName>
</protein>
<keyword evidence="9" id="KW-1133">Transmembrane helix</keyword>
<evidence type="ECO:0000256" key="9">
    <source>
        <dbReference type="RuleBase" id="RU366005"/>
    </source>
</evidence>
<feature type="domain" description="CAAX prenyl protease 1 N-terminal" evidence="12">
    <location>
        <begin position="28"/>
        <end position="209"/>
    </location>
</feature>
<keyword evidence="4 8" id="KW-0862">Zinc</keyword>
<evidence type="ECO:0000259" key="12">
    <source>
        <dbReference type="Pfam" id="PF16491"/>
    </source>
</evidence>
<dbReference type="InterPro" id="IPR032456">
    <property type="entry name" value="Peptidase_M48_N"/>
</dbReference>
<evidence type="ECO:0000256" key="2">
    <source>
        <dbReference type="ARBA" id="ARBA00022723"/>
    </source>
</evidence>
<feature type="compositionally biased region" description="Basic and acidic residues" evidence="10">
    <location>
        <begin position="297"/>
        <end position="307"/>
    </location>
</feature>
<evidence type="ECO:0000256" key="1">
    <source>
        <dbReference type="ARBA" id="ARBA00022670"/>
    </source>
</evidence>
<keyword evidence="2 8" id="KW-0479">Metal-binding</keyword>
<feature type="transmembrane region" description="Helical" evidence="9">
    <location>
        <begin position="365"/>
        <end position="384"/>
    </location>
</feature>
<evidence type="ECO:0000256" key="10">
    <source>
        <dbReference type="SAM" id="MobiDB-lite"/>
    </source>
</evidence>
<evidence type="ECO:0000259" key="11">
    <source>
        <dbReference type="Pfam" id="PF01435"/>
    </source>
</evidence>
<feature type="binding site" evidence="8">
    <location>
        <position position="400"/>
    </location>
    <ligand>
        <name>Zn(2+)</name>
        <dbReference type="ChEBI" id="CHEBI:29105"/>
        <note>catalytic</note>
    </ligand>
</feature>
<dbReference type="GO" id="GO:0004222">
    <property type="term" value="F:metalloendopeptidase activity"/>
    <property type="evidence" value="ECO:0007669"/>
    <property type="project" value="UniProtKB-UniRule"/>
</dbReference>
<keyword evidence="9" id="KW-0256">Endoplasmic reticulum</keyword>
<dbReference type="WBParaSite" id="TCONS_00003480.p1">
    <property type="protein sequence ID" value="TCONS_00003480.p1"/>
    <property type="gene ID" value="XLOC_003222"/>
</dbReference>
<evidence type="ECO:0000256" key="7">
    <source>
        <dbReference type="PIRSR" id="PIRSR627057-1"/>
    </source>
</evidence>